<dbReference type="Proteomes" id="UP000179237">
    <property type="component" value="Unassembled WGS sequence"/>
</dbReference>
<accession>A0A1F5FPE5</accession>
<name>A0A1F5FPE5_9BACT</name>
<evidence type="ECO:0000313" key="2">
    <source>
        <dbReference type="EMBL" id="OGD81490.1"/>
    </source>
</evidence>
<evidence type="ECO:0000313" key="3">
    <source>
        <dbReference type="Proteomes" id="UP000179237"/>
    </source>
</evidence>
<evidence type="ECO:0000256" key="1">
    <source>
        <dbReference type="SAM" id="Phobius"/>
    </source>
</evidence>
<organism evidence="2 3">
    <name type="scientific">Candidatus Collierbacteria bacterium RIFOXYD1_FULL_40_9</name>
    <dbReference type="NCBI Taxonomy" id="1817731"/>
    <lineage>
        <taxon>Bacteria</taxon>
        <taxon>Candidatus Collieribacteriota</taxon>
    </lineage>
</organism>
<reference evidence="2 3" key="1">
    <citation type="journal article" date="2016" name="Nat. Commun.">
        <title>Thousands of microbial genomes shed light on interconnected biogeochemical processes in an aquifer system.</title>
        <authorList>
            <person name="Anantharaman K."/>
            <person name="Brown C.T."/>
            <person name="Hug L.A."/>
            <person name="Sharon I."/>
            <person name="Castelle C.J."/>
            <person name="Probst A.J."/>
            <person name="Thomas B.C."/>
            <person name="Singh A."/>
            <person name="Wilkins M.J."/>
            <person name="Karaoz U."/>
            <person name="Brodie E.L."/>
            <person name="Williams K.H."/>
            <person name="Hubbard S.S."/>
            <person name="Banfield J.F."/>
        </authorList>
    </citation>
    <scope>NUCLEOTIDE SEQUENCE [LARGE SCALE GENOMIC DNA]</scope>
</reference>
<gene>
    <name evidence="2" type="ORF">A2572_02570</name>
</gene>
<keyword evidence="1" id="KW-0472">Membrane</keyword>
<dbReference type="AlphaFoldDB" id="A0A1F5FPE5"/>
<dbReference type="EMBL" id="MFAQ01000043">
    <property type="protein sequence ID" value="OGD81490.1"/>
    <property type="molecule type" value="Genomic_DNA"/>
</dbReference>
<feature type="transmembrane region" description="Helical" evidence="1">
    <location>
        <begin position="131"/>
        <end position="150"/>
    </location>
</feature>
<sequence length="209" mass="23650">MKSVRNFFNAITFVLTVAGLALAAHFFAKPLFVFLHNASITISYVAGLFYLAIYTLATLSNGRKNNLAHLYGSYKELELKKAGITDINAITADEAEKIRKNAYEDSVNLWFWMLFVWLTPLLTILHANYQFSPMNIISFAAFISGLYIYIRQFANTIDRYGDSYTKPIPQKSPMGWYLLKLLALFATNTYYVAILLVLFGILAPGTTPR</sequence>
<feature type="transmembrane region" description="Helical" evidence="1">
    <location>
        <begin position="181"/>
        <end position="203"/>
    </location>
</feature>
<feature type="transmembrane region" description="Helical" evidence="1">
    <location>
        <begin position="7"/>
        <end position="28"/>
    </location>
</feature>
<feature type="transmembrane region" description="Helical" evidence="1">
    <location>
        <begin position="34"/>
        <end position="57"/>
    </location>
</feature>
<proteinExistence type="predicted"/>
<comment type="caution">
    <text evidence="2">The sequence shown here is derived from an EMBL/GenBank/DDBJ whole genome shotgun (WGS) entry which is preliminary data.</text>
</comment>
<keyword evidence="1" id="KW-1133">Transmembrane helix</keyword>
<keyword evidence="1" id="KW-0812">Transmembrane</keyword>
<protein>
    <submittedName>
        <fullName evidence="2">Uncharacterized protein</fullName>
    </submittedName>
</protein>
<feature type="transmembrane region" description="Helical" evidence="1">
    <location>
        <begin position="107"/>
        <end position="125"/>
    </location>
</feature>